<dbReference type="AlphaFoldDB" id="A0A699ID97"/>
<feature type="domain" description="Reverse transcriptase/retrotransposon-derived protein RNase H-like" evidence="2">
    <location>
        <begin position="229"/>
        <end position="292"/>
    </location>
</feature>
<name>A0A699ID97_TANCI</name>
<accession>A0A699ID97</accession>
<dbReference type="InterPro" id="IPR043502">
    <property type="entry name" value="DNA/RNA_pol_sf"/>
</dbReference>
<evidence type="ECO:0000259" key="2">
    <source>
        <dbReference type="Pfam" id="PF17919"/>
    </source>
</evidence>
<dbReference type="EMBL" id="BKCJ010285157">
    <property type="protein sequence ID" value="GEZ48966.1"/>
    <property type="molecule type" value="Genomic_DNA"/>
</dbReference>
<evidence type="ECO:0000256" key="1">
    <source>
        <dbReference type="SAM" id="MobiDB-lite"/>
    </source>
</evidence>
<comment type="caution">
    <text evidence="3">The sequence shown here is derived from an EMBL/GenBank/DDBJ whole genome shotgun (WGS) entry which is preliminary data.</text>
</comment>
<dbReference type="GO" id="GO:0003964">
    <property type="term" value="F:RNA-directed DNA polymerase activity"/>
    <property type="evidence" value="ECO:0007669"/>
    <property type="project" value="UniProtKB-KW"/>
</dbReference>
<dbReference type="Pfam" id="PF17919">
    <property type="entry name" value="RT_RNaseH_2"/>
    <property type="match status" value="1"/>
</dbReference>
<feature type="compositionally biased region" description="Basic and acidic residues" evidence="1">
    <location>
        <begin position="18"/>
        <end position="41"/>
    </location>
</feature>
<keyword evidence="3" id="KW-0808">Transferase</keyword>
<proteinExistence type="predicted"/>
<dbReference type="PANTHER" id="PTHR48475:SF2">
    <property type="entry name" value="RIBONUCLEASE H"/>
    <property type="match status" value="1"/>
</dbReference>
<organism evidence="3">
    <name type="scientific">Tanacetum cinerariifolium</name>
    <name type="common">Dalmatian daisy</name>
    <name type="synonym">Chrysanthemum cinerariifolium</name>
    <dbReference type="NCBI Taxonomy" id="118510"/>
    <lineage>
        <taxon>Eukaryota</taxon>
        <taxon>Viridiplantae</taxon>
        <taxon>Streptophyta</taxon>
        <taxon>Embryophyta</taxon>
        <taxon>Tracheophyta</taxon>
        <taxon>Spermatophyta</taxon>
        <taxon>Magnoliopsida</taxon>
        <taxon>eudicotyledons</taxon>
        <taxon>Gunneridae</taxon>
        <taxon>Pentapetalae</taxon>
        <taxon>asterids</taxon>
        <taxon>campanulids</taxon>
        <taxon>Asterales</taxon>
        <taxon>Asteraceae</taxon>
        <taxon>Asteroideae</taxon>
        <taxon>Anthemideae</taxon>
        <taxon>Anthemidinae</taxon>
        <taxon>Tanacetum</taxon>
    </lineage>
</organism>
<keyword evidence="3" id="KW-0548">Nucleotidyltransferase</keyword>
<dbReference type="PANTHER" id="PTHR48475">
    <property type="entry name" value="RIBONUCLEASE H"/>
    <property type="match status" value="1"/>
</dbReference>
<sequence length="292" mass="33586">MASEGRPVVFMDNNTGEKSQKGRPWEGLGRKNRERRDRYNPNKEPTSGILQNLNKTSREILASEKVVKTFKKPPNMISKARDTSKYCEFHQDYGHDTNICRELKNQIEEVVKSGKLAHLIKGSRKGKAKQKFRDDSFHNALCRLIPVGSRTQGYHVRISRRKEVAKDKSETQPEEVFFRDGRRPILGARGAKPQREIGALNRFLSKSAEKSLPFFKTLKGCLEKKDFPWIKEADKDFEEMKKYIEKLPTLVAPKAGENLIVYLAASKECISVVLMAEREKDQRPIYFVSKVL</sequence>
<evidence type="ECO:0000313" key="3">
    <source>
        <dbReference type="EMBL" id="GEZ48966.1"/>
    </source>
</evidence>
<dbReference type="InterPro" id="IPR041577">
    <property type="entry name" value="RT_RNaseH_2"/>
</dbReference>
<dbReference type="SUPFAM" id="SSF56672">
    <property type="entry name" value="DNA/RNA polymerases"/>
    <property type="match status" value="1"/>
</dbReference>
<gene>
    <name evidence="3" type="ORF">Tci_520939</name>
</gene>
<reference evidence="3" key="1">
    <citation type="journal article" date="2019" name="Sci. Rep.">
        <title>Draft genome of Tanacetum cinerariifolium, the natural source of mosquito coil.</title>
        <authorList>
            <person name="Yamashiro T."/>
            <person name="Shiraishi A."/>
            <person name="Satake H."/>
            <person name="Nakayama K."/>
        </authorList>
    </citation>
    <scope>NUCLEOTIDE SEQUENCE</scope>
</reference>
<feature type="region of interest" description="Disordered" evidence="1">
    <location>
        <begin position="1"/>
        <end position="48"/>
    </location>
</feature>
<keyword evidence="3" id="KW-0695">RNA-directed DNA polymerase</keyword>
<protein>
    <submittedName>
        <fullName evidence="3">Reverse transcriptase domain-containing protein</fullName>
    </submittedName>
</protein>